<evidence type="ECO:0000256" key="1">
    <source>
        <dbReference type="SAM" id="MobiDB-lite"/>
    </source>
</evidence>
<dbReference type="Proteomes" id="UP000015354">
    <property type="component" value="Unassembled WGS sequence"/>
</dbReference>
<keyword evidence="4" id="KW-1185">Reference proteome</keyword>
<evidence type="ECO:0000313" key="4">
    <source>
        <dbReference type="Proteomes" id="UP000015354"/>
    </source>
</evidence>
<dbReference type="EMBL" id="ATMH01011442">
    <property type="protein sequence ID" value="EPY16205.1"/>
    <property type="molecule type" value="Genomic_DNA"/>
</dbReference>
<reference evidence="3 4" key="1">
    <citation type="journal article" date="2013" name="PLoS ONE">
        <title>Predicting the Proteins of Angomonas deanei, Strigomonas culicis and Their Respective Endosymbionts Reveals New Aspects of the Trypanosomatidae Family.</title>
        <authorList>
            <person name="Motta M.C."/>
            <person name="Martins A.C."/>
            <person name="de Souza S.S."/>
            <person name="Catta-Preta C.M."/>
            <person name="Silva R."/>
            <person name="Klein C.C."/>
            <person name="de Almeida L.G."/>
            <person name="de Lima Cunha O."/>
            <person name="Ciapina L.P."/>
            <person name="Brocchi M."/>
            <person name="Colabardini A.C."/>
            <person name="de Araujo Lima B."/>
            <person name="Machado C.R."/>
            <person name="de Almeida Soares C.M."/>
            <person name="Probst C.M."/>
            <person name="de Menezes C.B."/>
            <person name="Thompson C.E."/>
            <person name="Bartholomeu D.C."/>
            <person name="Gradia D.F."/>
            <person name="Pavoni D.P."/>
            <person name="Grisard E.C."/>
            <person name="Fantinatti-Garboggini F."/>
            <person name="Marchini F.K."/>
            <person name="Rodrigues-Luiz G.F."/>
            <person name="Wagner G."/>
            <person name="Goldman G.H."/>
            <person name="Fietto J.L."/>
            <person name="Elias M.C."/>
            <person name="Goldman M.H."/>
            <person name="Sagot M.F."/>
            <person name="Pereira M."/>
            <person name="Stoco P.H."/>
            <person name="de Mendonca-Neto R.P."/>
            <person name="Teixeira S.M."/>
            <person name="Maciel T.E."/>
            <person name="de Oliveira Mendes T.A."/>
            <person name="Urmenyi T.P."/>
            <person name="de Souza W."/>
            <person name="Schenkman S."/>
            <person name="de Vasconcelos A.T."/>
        </authorList>
    </citation>
    <scope>NUCLEOTIDE SEQUENCE [LARGE SCALE GENOMIC DNA]</scope>
</reference>
<proteinExistence type="predicted"/>
<organism evidence="3 4">
    <name type="scientific">Strigomonas culicis</name>
    <dbReference type="NCBI Taxonomy" id="28005"/>
    <lineage>
        <taxon>Eukaryota</taxon>
        <taxon>Discoba</taxon>
        <taxon>Euglenozoa</taxon>
        <taxon>Kinetoplastea</taxon>
        <taxon>Metakinetoplastina</taxon>
        <taxon>Trypanosomatida</taxon>
        <taxon>Trypanosomatidae</taxon>
        <taxon>Strigomonadinae</taxon>
        <taxon>Strigomonas</taxon>
    </lineage>
</organism>
<sequence>MVGVVVGVVALLALLTLIVVLVLCGRRKHVVSLQACEIVEPEPPVGDQCSVHVCTEQKEDVACDEAVMLADGDGNPNPLSAEIPAEPEVVQEEAPAEPDPVEDLRTPRAARSGKRTARRAKSACRSASMFEDVDLDAMYNDTNEIMEEKSVEVPVDP</sequence>
<feature type="compositionally biased region" description="Acidic residues" evidence="1">
    <location>
        <begin position="89"/>
        <end position="101"/>
    </location>
</feature>
<protein>
    <submittedName>
        <fullName evidence="3">Uncharacterized protein</fullName>
    </submittedName>
</protein>
<evidence type="ECO:0000313" key="3">
    <source>
        <dbReference type="EMBL" id="EPY16205.1"/>
    </source>
</evidence>
<keyword evidence="2" id="KW-0472">Membrane</keyword>
<feature type="compositionally biased region" description="Basic residues" evidence="1">
    <location>
        <begin position="111"/>
        <end position="122"/>
    </location>
</feature>
<feature type="transmembrane region" description="Helical" evidence="2">
    <location>
        <begin position="6"/>
        <end position="24"/>
    </location>
</feature>
<keyword evidence="2" id="KW-1133">Transmembrane helix</keyword>
<name>S9V0A7_9TRYP</name>
<dbReference type="AlphaFoldDB" id="S9V0A7"/>
<accession>S9V0A7</accession>
<feature type="region of interest" description="Disordered" evidence="1">
    <location>
        <begin position="70"/>
        <end position="123"/>
    </location>
</feature>
<gene>
    <name evidence="3" type="ORF">STCU_11478</name>
</gene>
<comment type="caution">
    <text evidence="3">The sequence shown here is derived from an EMBL/GenBank/DDBJ whole genome shotgun (WGS) entry which is preliminary data.</text>
</comment>
<keyword evidence="2" id="KW-0812">Transmembrane</keyword>
<evidence type="ECO:0000256" key="2">
    <source>
        <dbReference type="SAM" id="Phobius"/>
    </source>
</evidence>